<comment type="caution">
    <text evidence="2">The sequence shown here is derived from an EMBL/GenBank/DDBJ whole genome shotgun (WGS) entry which is preliminary data.</text>
</comment>
<feature type="domain" description="Putative Se/S carrier protein-like" evidence="1">
    <location>
        <begin position="3"/>
        <end position="71"/>
    </location>
</feature>
<dbReference type="EMBL" id="DXCX01000027">
    <property type="protein sequence ID" value="HIY72817.1"/>
    <property type="molecule type" value="Genomic_DNA"/>
</dbReference>
<reference evidence="2" key="2">
    <citation type="submission" date="2021-04" db="EMBL/GenBank/DDBJ databases">
        <authorList>
            <person name="Gilroy R."/>
        </authorList>
    </citation>
    <scope>NUCLEOTIDE SEQUENCE</scope>
    <source>
        <strain evidence="2">CHK33-7979</strain>
    </source>
</reference>
<proteinExistence type="predicted"/>
<evidence type="ECO:0000313" key="2">
    <source>
        <dbReference type="EMBL" id="HIY72817.1"/>
    </source>
</evidence>
<dbReference type="InterPro" id="IPR021778">
    <property type="entry name" value="Se/S_carrier-like"/>
</dbReference>
<dbReference type="Proteomes" id="UP000886824">
    <property type="component" value="Unassembled WGS sequence"/>
</dbReference>
<reference evidence="2" key="1">
    <citation type="journal article" date="2021" name="PeerJ">
        <title>Extensive microbial diversity within the chicken gut microbiome revealed by metagenomics and culture.</title>
        <authorList>
            <person name="Gilroy R."/>
            <person name="Ravi A."/>
            <person name="Getino M."/>
            <person name="Pursley I."/>
            <person name="Horton D.L."/>
            <person name="Alikhan N.F."/>
            <person name="Baker D."/>
            <person name="Gharbi K."/>
            <person name="Hall N."/>
            <person name="Watson M."/>
            <person name="Adriaenssens E.M."/>
            <person name="Foster-Nyarko E."/>
            <person name="Jarju S."/>
            <person name="Secka A."/>
            <person name="Antonio M."/>
            <person name="Oren A."/>
            <person name="Chaudhuri R.R."/>
            <person name="La Ragione R."/>
            <person name="Hildebrand F."/>
            <person name="Pallen M.J."/>
        </authorList>
    </citation>
    <scope>NUCLEOTIDE SEQUENCE</scope>
    <source>
        <strain evidence="2">CHK33-7979</strain>
    </source>
</reference>
<sequence length="84" mass="9101">MVYYLIVCRSLTYAQRTAAVLERGGITGVVLRAPKSIVGEGCGYAVKVSERRLAQALVLLNRAELKPKGVYIAESDGSYRQVGP</sequence>
<gene>
    <name evidence="2" type="ORF">H9826_02415</name>
</gene>
<evidence type="ECO:0000259" key="1">
    <source>
        <dbReference type="Pfam" id="PF11823"/>
    </source>
</evidence>
<accession>A0A9D1Z3N1</accession>
<evidence type="ECO:0000313" key="3">
    <source>
        <dbReference type="Proteomes" id="UP000886824"/>
    </source>
</evidence>
<protein>
    <submittedName>
        <fullName evidence="2">DUF3343 domain-containing protein</fullName>
    </submittedName>
</protein>
<organism evidence="2 3">
    <name type="scientific">Candidatus Intestinimonas merdavium</name>
    <dbReference type="NCBI Taxonomy" id="2838622"/>
    <lineage>
        <taxon>Bacteria</taxon>
        <taxon>Bacillati</taxon>
        <taxon>Bacillota</taxon>
        <taxon>Clostridia</taxon>
        <taxon>Eubacteriales</taxon>
        <taxon>Intestinimonas</taxon>
    </lineage>
</organism>
<name>A0A9D1Z3N1_9FIRM</name>
<dbReference type="AlphaFoldDB" id="A0A9D1Z3N1"/>
<dbReference type="Pfam" id="PF11823">
    <property type="entry name" value="Se_S_carrier"/>
    <property type="match status" value="1"/>
</dbReference>